<feature type="transmembrane region" description="Helical" evidence="9">
    <location>
        <begin position="265"/>
        <end position="285"/>
    </location>
</feature>
<evidence type="ECO:0000313" key="12">
    <source>
        <dbReference type="Proteomes" id="UP000427769"/>
    </source>
</evidence>
<feature type="domain" description="ABC transmembrane type-2" evidence="10">
    <location>
        <begin position="68"/>
        <end position="287"/>
    </location>
</feature>
<dbReference type="GO" id="GO:0140359">
    <property type="term" value="F:ABC-type transporter activity"/>
    <property type="evidence" value="ECO:0007669"/>
    <property type="project" value="InterPro"/>
</dbReference>
<comment type="subcellular location">
    <subcellularLocation>
        <location evidence="1">Cell inner membrane</location>
        <topology evidence="1">Multi-pass membrane protein</topology>
    </subcellularLocation>
    <subcellularLocation>
        <location evidence="9">Cell membrane</location>
        <topology evidence="9">Multi-pass membrane protein</topology>
    </subcellularLocation>
</comment>
<feature type="transmembrane region" description="Helical" evidence="9">
    <location>
        <begin position="210"/>
        <end position="230"/>
    </location>
</feature>
<dbReference type="GO" id="GO:0005886">
    <property type="term" value="C:plasma membrane"/>
    <property type="evidence" value="ECO:0007669"/>
    <property type="project" value="UniProtKB-SubCell"/>
</dbReference>
<feature type="transmembrane region" description="Helical" evidence="9">
    <location>
        <begin position="175"/>
        <end position="198"/>
    </location>
</feature>
<organism evidence="11 12">
    <name type="scientific">Desulfosarcina widdelii</name>
    <dbReference type="NCBI Taxonomy" id="947919"/>
    <lineage>
        <taxon>Bacteria</taxon>
        <taxon>Pseudomonadati</taxon>
        <taxon>Thermodesulfobacteriota</taxon>
        <taxon>Desulfobacteria</taxon>
        <taxon>Desulfobacterales</taxon>
        <taxon>Desulfosarcinaceae</taxon>
        <taxon>Desulfosarcina</taxon>
    </lineage>
</organism>
<feature type="transmembrane region" description="Helical" evidence="9">
    <location>
        <begin position="141"/>
        <end position="169"/>
    </location>
</feature>
<evidence type="ECO:0000256" key="9">
    <source>
        <dbReference type="RuleBase" id="RU361157"/>
    </source>
</evidence>
<dbReference type="InterPro" id="IPR047817">
    <property type="entry name" value="ABC2_TM_bact-type"/>
</dbReference>
<reference evidence="11 12" key="1">
    <citation type="submission" date="2019-11" db="EMBL/GenBank/DDBJ databases">
        <title>Comparative genomics of hydrocarbon-degrading Desulfosarcina strains.</title>
        <authorList>
            <person name="Watanabe M."/>
            <person name="Kojima H."/>
            <person name="Fukui M."/>
        </authorList>
    </citation>
    <scope>NUCLEOTIDE SEQUENCE [LARGE SCALE GENOMIC DNA]</scope>
    <source>
        <strain evidence="11 12">PP31</strain>
    </source>
</reference>
<feature type="transmembrane region" description="Helical" evidence="9">
    <location>
        <begin position="99"/>
        <end position="120"/>
    </location>
</feature>
<gene>
    <name evidence="11" type="ORF">DSCW_50850</name>
</gene>
<dbReference type="AlphaFoldDB" id="A0A5K7Z9D9"/>
<keyword evidence="4 9" id="KW-1003">Cell membrane</keyword>
<keyword evidence="6 9" id="KW-0812">Transmembrane</keyword>
<evidence type="ECO:0000256" key="1">
    <source>
        <dbReference type="ARBA" id="ARBA00004429"/>
    </source>
</evidence>
<dbReference type="Proteomes" id="UP000427769">
    <property type="component" value="Chromosome"/>
</dbReference>
<keyword evidence="8 9" id="KW-0472">Membrane</keyword>
<keyword evidence="12" id="KW-1185">Reference proteome</keyword>
<dbReference type="InterPro" id="IPR013525">
    <property type="entry name" value="ABC2_TM"/>
</dbReference>
<evidence type="ECO:0000256" key="2">
    <source>
        <dbReference type="ARBA" id="ARBA00007783"/>
    </source>
</evidence>
<name>A0A5K7Z9D9_9BACT</name>
<evidence type="ECO:0000256" key="5">
    <source>
        <dbReference type="ARBA" id="ARBA00022519"/>
    </source>
</evidence>
<evidence type="ECO:0000313" key="11">
    <source>
        <dbReference type="EMBL" id="BBO77668.1"/>
    </source>
</evidence>
<evidence type="ECO:0000256" key="3">
    <source>
        <dbReference type="ARBA" id="ARBA00022448"/>
    </source>
</evidence>
<evidence type="ECO:0000256" key="4">
    <source>
        <dbReference type="ARBA" id="ARBA00022475"/>
    </source>
</evidence>
<comment type="similarity">
    <text evidence="2 9">Belongs to the ABC-2 integral membrane protein family.</text>
</comment>
<dbReference type="KEGG" id="dwd:DSCW_50850"/>
<dbReference type="PROSITE" id="PS51012">
    <property type="entry name" value="ABC_TM2"/>
    <property type="match status" value="1"/>
</dbReference>
<accession>A0A5K7Z9D9</accession>
<keyword evidence="7 9" id="KW-1133">Transmembrane helix</keyword>
<evidence type="ECO:0000256" key="6">
    <source>
        <dbReference type="ARBA" id="ARBA00022692"/>
    </source>
</evidence>
<evidence type="ECO:0000259" key="10">
    <source>
        <dbReference type="PROSITE" id="PS51012"/>
    </source>
</evidence>
<proteinExistence type="inferred from homology"/>
<keyword evidence="3 9" id="KW-0813">Transport</keyword>
<dbReference type="RefSeq" id="WP_231715554.1">
    <property type="nucleotide sequence ID" value="NZ_AP021875.1"/>
</dbReference>
<evidence type="ECO:0000256" key="8">
    <source>
        <dbReference type="ARBA" id="ARBA00023136"/>
    </source>
</evidence>
<dbReference type="Pfam" id="PF01061">
    <property type="entry name" value="ABC2_membrane"/>
    <property type="match status" value="1"/>
</dbReference>
<dbReference type="GO" id="GO:0015920">
    <property type="term" value="P:lipopolysaccharide transport"/>
    <property type="evidence" value="ECO:0007669"/>
    <property type="project" value="TreeGrafter"/>
</dbReference>
<keyword evidence="5" id="KW-0997">Cell inner membrane</keyword>
<dbReference type="EMBL" id="AP021875">
    <property type="protein sequence ID" value="BBO77668.1"/>
    <property type="molecule type" value="Genomic_DNA"/>
</dbReference>
<dbReference type="PANTHER" id="PTHR30413:SF8">
    <property type="entry name" value="TRANSPORT PERMEASE PROTEIN"/>
    <property type="match status" value="1"/>
</dbReference>
<dbReference type="PANTHER" id="PTHR30413">
    <property type="entry name" value="INNER MEMBRANE TRANSPORT PERMEASE"/>
    <property type="match status" value="1"/>
</dbReference>
<sequence length="295" mass="33686">MKITKELVNVARQLNNQNTMNMGDEIITTIEPKSGWGLVNFKELREYRDLLLFLIWRDIKVLYAQTILGFLWAIIQPMTQIIVFTIVFGKVAKINTDGIPYFLFSTVAIIPWTYMSQAMVQSSQSLVIGQHILGKVYFPRLIFPLTAVLSKMVDFFISLVIVLFALVYYKIVPTWNLLMLPLFILHMACIAAGVGFWLSAMAIRYRDVKYAMSFVTRILMYTAPIVYSASNIPNQWRLLYSLNPIVGTIEGFRACLLGVPMPWAFIWPGLITATVLLISGALYFTHMEKVFVDVI</sequence>
<protein>
    <recommendedName>
        <fullName evidence="9">Transport permease protein</fullName>
    </recommendedName>
</protein>
<feature type="transmembrane region" description="Helical" evidence="9">
    <location>
        <begin position="61"/>
        <end position="87"/>
    </location>
</feature>
<evidence type="ECO:0000256" key="7">
    <source>
        <dbReference type="ARBA" id="ARBA00022989"/>
    </source>
</evidence>